<evidence type="ECO:0000313" key="3">
    <source>
        <dbReference type="Proteomes" id="UP000198623"/>
    </source>
</evidence>
<protein>
    <submittedName>
        <fullName evidence="2">Transcription elongation factor, GreA/GreB, C-term</fullName>
    </submittedName>
</protein>
<dbReference type="SUPFAM" id="SSF54534">
    <property type="entry name" value="FKBP-like"/>
    <property type="match status" value="1"/>
</dbReference>
<dbReference type="GO" id="GO:0032784">
    <property type="term" value="P:regulation of DNA-templated transcription elongation"/>
    <property type="evidence" value="ECO:0007669"/>
    <property type="project" value="InterPro"/>
</dbReference>
<accession>A0A1I2SXG7</accession>
<dbReference type="GO" id="GO:0006354">
    <property type="term" value="P:DNA-templated transcription elongation"/>
    <property type="evidence" value="ECO:0007669"/>
    <property type="project" value="TreeGrafter"/>
</dbReference>
<dbReference type="InterPro" id="IPR036953">
    <property type="entry name" value="GreA/GreB_C_sf"/>
</dbReference>
<feature type="domain" description="Transcription elongation factor GreA/GreB C-terminal" evidence="1">
    <location>
        <begin position="50"/>
        <end position="121"/>
    </location>
</feature>
<evidence type="ECO:0000259" key="1">
    <source>
        <dbReference type="Pfam" id="PF01272"/>
    </source>
</evidence>
<dbReference type="PANTHER" id="PTHR30437">
    <property type="entry name" value="TRANSCRIPTION ELONGATION FACTOR GREA"/>
    <property type="match status" value="1"/>
</dbReference>
<dbReference type="GO" id="GO:0070063">
    <property type="term" value="F:RNA polymerase binding"/>
    <property type="evidence" value="ECO:0007669"/>
    <property type="project" value="InterPro"/>
</dbReference>
<evidence type="ECO:0000313" key="2">
    <source>
        <dbReference type="EMBL" id="SFG55677.1"/>
    </source>
</evidence>
<dbReference type="PROSITE" id="PS00830">
    <property type="entry name" value="GREAB_2"/>
    <property type="match status" value="1"/>
</dbReference>
<name>A0A1I2SXG7_9GAMM</name>
<dbReference type="GO" id="GO:0003677">
    <property type="term" value="F:DNA binding"/>
    <property type="evidence" value="ECO:0007669"/>
    <property type="project" value="InterPro"/>
</dbReference>
<dbReference type="PANTHER" id="PTHR30437:SF4">
    <property type="entry name" value="TRANSCRIPTION ELONGATION FACTOR GREA"/>
    <property type="match status" value="1"/>
</dbReference>
<proteinExistence type="predicted"/>
<organism evidence="2 3">
    <name type="scientific">Neptunomonas qingdaonensis</name>
    <dbReference type="NCBI Taxonomy" id="1045558"/>
    <lineage>
        <taxon>Bacteria</taxon>
        <taxon>Pseudomonadati</taxon>
        <taxon>Pseudomonadota</taxon>
        <taxon>Gammaproteobacteria</taxon>
        <taxon>Oceanospirillales</taxon>
        <taxon>Oceanospirillaceae</taxon>
        <taxon>Neptunomonas</taxon>
    </lineage>
</organism>
<gene>
    <name evidence="2" type="ORF">SAMN05216175_108158</name>
</gene>
<dbReference type="RefSeq" id="WP_177201173.1">
    <property type="nucleotide sequence ID" value="NZ_FOOU01000008.1"/>
</dbReference>
<dbReference type="InterPro" id="IPR018151">
    <property type="entry name" value="TF_GreA/GreB_CS"/>
</dbReference>
<dbReference type="InterPro" id="IPR001437">
    <property type="entry name" value="Tscrpt_elong_fac_GreA/B_C"/>
</dbReference>
<dbReference type="Proteomes" id="UP000198623">
    <property type="component" value="Unassembled WGS sequence"/>
</dbReference>
<dbReference type="Gene3D" id="3.10.50.30">
    <property type="entry name" value="Transcription elongation factor, GreA/GreB, C-terminal domain"/>
    <property type="match status" value="1"/>
</dbReference>
<keyword evidence="3" id="KW-1185">Reference proteome</keyword>
<keyword evidence="2" id="KW-0648">Protein biosynthesis</keyword>
<keyword evidence="2" id="KW-0251">Elongation factor</keyword>
<dbReference type="Pfam" id="PF01272">
    <property type="entry name" value="GreA_GreB"/>
    <property type="match status" value="1"/>
</dbReference>
<reference evidence="3" key="1">
    <citation type="submission" date="2016-10" db="EMBL/GenBank/DDBJ databases">
        <authorList>
            <person name="Varghese N."/>
            <person name="Submissions S."/>
        </authorList>
    </citation>
    <scope>NUCLEOTIDE SEQUENCE [LARGE SCALE GENOMIC DNA]</scope>
    <source>
        <strain evidence="3">CGMCC 1.10971</strain>
    </source>
</reference>
<sequence>MFAIPLSNYRYLINKLYRYILANDSLSYSKPYHLLSVFNVLDSLKNQSLNQANIGDTVLISFVDTQEKLQLTLVNADKVTDDEKNISVLSPLGSALLGRSKGECFSVNILNSSIDCKLLKIVNK</sequence>
<dbReference type="EMBL" id="FOOU01000008">
    <property type="protein sequence ID" value="SFG55677.1"/>
    <property type="molecule type" value="Genomic_DNA"/>
</dbReference>
<dbReference type="GO" id="GO:0003746">
    <property type="term" value="F:translation elongation factor activity"/>
    <property type="evidence" value="ECO:0007669"/>
    <property type="project" value="UniProtKB-KW"/>
</dbReference>
<dbReference type="InterPro" id="IPR023459">
    <property type="entry name" value="Tscrpt_elong_fac_GreA/B_fam"/>
</dbReference>
<dbReference type="AlphaFoldDB" id="A0A1I2SXG7"/>
<dbReference type="STRING" id="1045558.SAMN05216175_108158"/>